<dbReference type="EMBL" id="NWVC01000004">
    <property type="protein sequence ID" value="PCG14265.1"/>
    <property type="molecule type" value="Genomic_DNA"/>
</dbReference>
<reference evidence="1 2" key="1">
    <citation type="submission" date="2017-09" db="EMBL/GenBank/DDBJ databases">
        <title>Sphingomonas adhaesiva DSM 7418, whole genome shotgun sequence.</title>
        <authorList>
            <person name="Feng G."/>
            <person name="Zhu H."/>
        </authorList>
    </citation>
    <scope>NUCLEOTIDE SEQUENCE [LARGE SCALE GENOMIC DNA]</scope>
    <source>
        <strain evidence="1 2">DSM 7418</strain>
    </source>
</reference>
<sequence length="141" mass="16258">MRAGRAVVPIDLTPLASAIARLEEGQARYLGDTSDTQIRDGLIQRFEFTYDLAHKMLRRYLAMSDANPDAVAQMSFPTLIRTANERGLLLNEWSRWKQYRDDRNITSHTYDETKAIRVVAGIPAFIEEVRYLHDIMTQRAE</sequence>
<keyword evidence="1" id="KW-0808">Transferase</keyword>
<dbReference type="SUPFAM" id="SSF81593">
    <property type="entry name" value="Nucleotidyltransferase substrate binding subunit/domain"/>
    <property type="match status" value="1"/>
</dbReference>
<dbReference type="Proteomes" id="UP000218323">
    <property type="component" value="Unassembled WGS sequence"/>
</dbReference>
<dbReference type="NCBIfam" id="TIGR01987">
    <property type="entry name" value="HI0074"/>
    <property type="match status" value="1"/>
</dbReference>
<dbReference type="AlphaFoldDB" id="A0A2A4I711"/>
<dbReference type="GO" id="GO:0016740">
    <property type="term" value="F:transferase activity"/>
    <property type="evidence" value="ECO:0007669"/>
    <property type="project" value="UniProtKB-KW"/>
</dbReference>
<keyword evidence="2" id="KW-1185">Reference proteome</keyword>
<evidence type="ECO:0000313" key="2">
    <source>
        <dbReference type="Proteomes" id="UP000218323"/>
    </source>
</evidence>
<dbReference type="Pfam" id="PF08780">
    <property type="entry name" value="NTase_sub_bind"/>
    <property type="match status" value="1"/>
</dbReference>
<organism evidence="1 2">
    <name type="scientific">Sphingomonas adhaesiva</name>
    <dbReference type="NCBI Taxonomy" id="28212"/>
    <lineage>
        <taxon>Bacteria</taxon>
        <taxon>Pseudomonadati</taxon>
        <taxon>Pseudomonadota</taxon>
        <taxon>Alphaproteobacteria</taxon>
        <taxon>Sphingomonadales</taxon>
        <taxon>Sphingomonadaceae</taxon>
        <taxon>Sphingomonas</taxon>
    </lineage>
</organism>
<dbReference type="InterPro" id="IPR010235">
    <property type="entry name" value="HepT"/>
</dbReference>
<proteinExistence type="predicted"/>
<evidence type="ECO:0000313" key="1">
    <source>
        <dbReference type="EMBL" id="PCG14265.1"/>
    </source>
</evidence>
<comment type="caution">
    <text evidence="1">The sequence shown here is derived from an EMBL/GenBank/DDBJ whole genome shotgun (WGS) entry which is preliminary data.</text>
</comment>
<gene>
    <name evidence="1" type="ORF">COA07_10785</name>
</gene>
<dbReference type="Gene3D" id="1.20.120.330">
    <property type="entry name" value="Nucleotidyltransferases domain 2"/>
    <property type="match status" value="1"/>
</dbReference>
<protein>
    <submittedName>
        <fullName evidence="1">Nucleotidyltransferase</fullName>
    </submittedName>
</protein>
<name>A0A2A4I711_9SPHN</name>
<accession>A0A2A4I711</accession>